<feature type="region of interest" description="Disordered" evidence="7">
    <location>
        <begin position="250"/>
        <end position="286"/>
    </location>
</feature>
<dbReference type="InterPro" id="IPR000768">
    <property type="entry name" value="ART"/>
</dbReference>
<dbReference type="PROSITE" id="PS51996">
    <property type="entry name" value="TR_MART"/>
    <property type="match status" value="1"/>
</dbReference>
<protein>
    <recommendedName>
        <fullName evidence="2">NAD(+)--protein-arginine ADP-ribosyltransferase</fullName>
        <ecNumber evidence="2">2.4.2.31</ecNumber>
    </recommendedName>
</protein>
<evidence type="ECO:0000313" key="9">
    <source>
        <dbReference type="Proteomes" id="UP000054314"/>
    </source>
</evidence>
<dbReference type="OrthoDB" id="2086631at2"/>
<evidence type="ECO:0000256" key="6">
    <source>
        <dbReference type="ARBA" id="ARBA00047597"/>
    </source>
</evidence>
<comment type="catalytic activity">
    <reaction evidence="6">
        <text>L-arginyl-[protein] + NAD(+) = N(omega)-(ADP-D-ribosyl)-L-arginyl-[protein] + nicotinamide + H(+)</text>
        <dbReference type="Rhea" id="RHEA:19149"/>
        <dbReference type="Rhea" id="RHEA-COMP:10532"/>
        <dbReference type="Rhea" id="RHEA-COMP:15087"/>
        <dbReference type="ChEBI" id="CHEBI:15378"/>
        <dbReference type="ChEBI" id="CHEBI:17154"/>
        <dbReference type="ChEBI" id="CHEBI:29965"/>
        <dbReference type="ChEBI" id="CHEBI:57540"/>
        <dbReference type="ChEBI" id="CHEBI:142554"/>
        <dbReference type="EC" id="2.4.2.31"/>
    </reaction>
</comment>
<dbReference type="Proteomes" id="UP000054314">
    <property type="component" value="Unassembled WGS sequence"/>
</dbReference>
<dbReference type="RefSeq" id="WP_035060712.1">
    <property type="nucleotide sequence ID" value="NZ_AXCZ01000094.1"/>
</dbReference>
<organism evidence="8 9">
    <name type="scientific">Cellulomonas bogoriensis 69B4 = DSM 16987</name>
    <dbReference type="NCBI Taxonomy" id="1386082"/>
    <lineage>
        <taxon>Bacteria</taxon>
        <taxon>Bacillati</taxon>
        <taxon>Actinomycetota</taxon>
        <taxon>Actinomycetes</taxon>
        <taxon>Micrococcales</taxon>
        <taxon>Cellulomonadaceae</taxon>
        <taxon>Cellulomonas</taxon>
    </lineage>
</organism>
<dbReference type="Pfam" id="PF01129">
    <property type="entry name" value="ART"/>
    <property type="match status" value="1"/>
</dbReference>
<sequence length="473" mass="50183">MTTNPLIAGPVDTSTALSGTLTIESLANLSRAIREEQWLDAALNGVSTLLGTAAAVMDPLGQLIAHGLGWLMEHLQPLKGWLNDLTGDAGAVLGFAATWDNIATQTAGAADDLQRLVRVDLEAMDGEGVLAYARYTDDLAEHVRGISGASAAVGSALRKASTIVQVVHDLVRDALAEVVGAAISWVAQVTLSAGLATPWVIGQVTTRVSSLAARVGTKVTAVVTSVKSLKGLVEALKDALGSVSRALRSATPGAGRAAGGPAGPAPRRAPDPYTGPRAPLPDIDDLQPMMRGAYGPDGTLQRPELLHGWADQVAARHPTLTSREVLDIHWYTTNEGYQAMNSMMRRLEPMSPEVAARIDSAHAGMAKLPVYEGTTYRGTNFPKGVLDDWIPGNTVRDDAFWSSSTRPDVAQGFRGDGNAFVTIQDGRSGVDIRALSYYGNESEVLFRGGHPFEVVSRDWNAGGFWEFVVRDAR</sequence>
<dbReference type="Gene3D" id="3.90.176.10">
    <property type="entry name" value="Toxin ADP-ribosyltransferase, Chain A, domain 1"/>
    <property type="match status" value="1"/>
</dbReference>
<comment type="caution">
    <text evidence="8">The sequence shown here is derived from an EMBL/GenBank/DDBJ whole genome shotgun (WGS) entry which is preliminary data.</text>
</comment>
<evidence type="ECO:0000256" key="7">
    <source>
        <dbReference type="SAM" id="MobiDB-lite"/>
    </source>
</evidence>
<gene>
    <name evidence="8" type="ORF">N869_14650</name>
</gene>
<name>A0A0A0BVR8_9CELL</name>
<reference evidence="8 9" key="1">
    <citation type="submission" date="2013-08" db="EMBL/GenBank/DDBJ databases">
        <title>Genome sequencing of Cellulomonas bogoriensis 69B4.</title>
        <authorList>
            <person name="Chen F."/>
            <person name="Li Y."/>
            <person name="Wang G."/>
        </authorList>
    </citation>
    <scope>NUCLEOTIDE SEQUENCE [LARGE SCALE GENOMIC DNA]</scope>
    <source>
        <strain evidence="8 9">69B4</strain>
    </source>
</reference>
<keyword evidence="9" id="KW-1185">Reference proteome</keyword>
<evidence type="ECO:0000256" key="1">
    <source>
        <dbReference type="ARBA" id="ARBA00009558"/>
    </source>
</evidence>
<dbReference type="EMBL" id="AXCZ01000094">
    <property type="protein sequence ID" value="KGM12503.1"/>
    <property type="molecule type" value="Genomic_DNA"/>
</dbReference>
<accession>A0A0A0BVR8</accession>
<comment type="similarity">
    <text evidence="1">Belongs to the Arg-specific ADP-ribosyltransferase family.</text>
</comment>
<dbReference type="SUPFAM" id="SSF56399">
    <property type="entry name" value="ADP-ribosylation"/>
    <property type="match status" value="1"/>
</dbReference>
<evidence type="ECO:0000313" key="8">
    <source>
        <dbReference type="EMBL" id="KGM12503.1"/>
    </source>
</evidence>
<evidence type="ECO:0000256" key="2">
    <source>
        <dbReference type="ARBA" id="ARBA00012031"/>
    </source>
</evidence>
<evidence type="ECO:0000256" key="5">
    <source>
        <dbReference type="ARBA" id="ARBA00022695"/>
    </source>
</evidence>
<evidence type="ECO:0000256" key="4">
    <source>
        <dbReference type="ARBA" id="ARBA00022679"/>
    </source>
</evidence>
<proteinExistence type="inferred from homology"/>
<dbReference type="AlphaFoldDB" id="A0A0A0BVR8"/>
<keyword evidence="3" id="KW-0328">Glycosyltransferase</keyword>
<keyword evidence="4" id="KW-0808">Transferase</keyword>
<dbReference type="GO" id="GO:0005576">
    <property type="term" value="C:extracellular region"/>
    <property type="evidence" value="ECO:0007669"/>
    <property type="project" value="InterPro"/>
</dbReference>
<evidence type="ECO:0000256" key="3">
    <source>
        <dbReference type="ARBA" id="ARBA00022676"/>
    </source>
</evidence>
<keyword evidence="5" id="KW-0548">Nucleotidyltransferase</keyword>
<dbReference type="EC" id="2.4.2.31" evidence="2"/>